<dbReference type="Proteomes" id="UP000094056">
    <property type="component" value="Unassembled WGS sequence"/>
</dbReference>
<accession>A0A1E3XFZ8</accession>
<dbReference type="CDD" id="cd04179">
    <property type="entry name" value="DPM_DPG-synthase_like"/>
    <property type="match status" value="1"/>
</dbReference>
<feature type="transmembrane region" description="Helical" evidence="1">
    <location>
        <begin position="258"/>
        <end position="279"/>
    </location>
</feature>
<keyword evidence="1" id="KW-0812">Transmembrane</keyword>
<keyword evidence="3" id="KW-0808">Transferase</keyword>
<proteinExistence type="predicted"/>
<dbReference type="Gene3D" id="3.90.550.10">
    <property type="entry name" value="Spore Coat Polysaccharide Biosynthesis Protein SpsA, Chain A"/>
    <property type="match status" value="1"/>
</dbReference>
<feature type="transmembrane region" description="Helical" evidence="1">
    <location>
        <begin position="233"/>
        <end position="252"/>
    </location>
</feature>
<evidence type="ECO:0000313" key="3">
    <source>
        <dbReference type="EMBL" id="ODS34551.1"/>
    </source>
</evidence>
<dbReference type="SUPFAM" id="SSF53448">
    <property type="entry name" value="Nucleotide-diphospho-sugar transferases"/>
    <property type="match status" value="1"/>
</dbReference>
<comment type="caution">
    <text evidence="3">The sequence shown here is derived from an EMBL/GenBank/DDBJ whole genome shotgun (WGS) entry which is preliminary data.</text>
</comment>
<evidence type="ECO:0000259" key="2">
    <source>
        <dbReference type="Pfam" id="PF00535"/>
    </source>
</evidence>
<feature type="domain" description="Glycosyltransferase 2-like" evidence="2">
    <location>
        <begin position="4"/>
        <end position="160"/>
    </location>
</feature>
<protein>
    <submittedName>
        <fullName evidence="3">Glycosyltransferase</fullName>
    </submittedName>
</protein>
<name>A0A1E3XFZ8_9BACT</name>
<dbReference type="AlphaFoldDB" id="A0A1E3XFZ8"/>
<gene>
    <name evidence="3" type="ORF">SCARUB_00286</name>
</gene>
<dbReference type="GO" id="GO:0016740">
    <property type="term" value="F:transferase activity"/>
    <property type="evidence" value="ECO:0007669"/>
    <property type="project" value="UniProtKB-KW"/>
</dbReference>
<sequence>MDLSVVIPVYNEEMAVRPTILEIQKELDKLDIEYEIIIVDDNSTDSSIERIKELDVKIIKHRRNFGGGVARVNGMKYAAAPIILQTDADGTYPCDKIPEILKEMETADMVIGARKYEKAKGFRPIRVLVKWLIKKFASYLSNADIPDLNTGLRAYRKDVALRYEYLYPSTHSIMSTMTLAFLIDKRRVKFVDIDYRKRRGESSFHPIRDTYNYILATVRSITYFYPLKITTRLTFLFLLFGLILFVRDVFIFNLRDTTVLLLVVAVIVFLFGTMFDLLVSIRREINIGMERIRNYDEKKTQKDLLESDPNIEIIKE</sequence>
<dbReference type="InterPro" id="IPR029044">
    <property type="entry name" value="Nucleotide-diphossugar_trans"/>
</dbReference>
<organism evidence="3 4">
    <name type="scientific">Candidatus Scalindua rubra</name>
    <dbReference type="NCBI Taxonomy" id="1872076"/>
    <lineage>
        <taxon>Bacteria</taxon>
        <taxon>Pseudomonadati</taxon>
        <taxon>Planctomycetota</taxon>
        <taxon>Candidatus Brocadiia</taxon>
        <taxon>Candidatus Brocadiales</taxon>
        <taxon>Candidatus Scalinduaceae</taxon>
        <taxon>Candidatus Scalindua</taxon>
    </lineage>
</organism>
<evidence type="ECO:0000256" key="1">
    <source>
        <dbReference type="SAM" id="Phobius"/>
    </source>
</evidence>
<keyword evidence="1" id="KW-0472">Membrane</keyword>
<evidence type="ECO:0000313" key="4">
    <source>
        <dbReference type="Proteomes" id="UP000094056"/>
    </source>
</evidence>
<reference evidence="3 4" key="1">
    <citation type="submission" date="2016-07" db="EMBL/GenBank/DDBJ databases">
        <title>Draft genome of Scalindua rubra, obtained from a brine-seawater interface in the Red Sea, sheds light on salt adaptation in anammox bacteria.</title>
        <authorList>
            <person name="Speth D.R."/>
            <person name="Lagkouvardos I."/>
            <person name="Wang Y."/>
            <person name="Qian P.-Y."/>
            <person name="Dutilh B.E."/>
            <person name="Jetten M.S."/>
        </authorList>
    </citation>
    <scope>NUCLEOTIDE SEQUENCE [LARGE SCALE GENOMIC DNA]</scope>
    <source>
        <strain evidence="3">BSI-1</strain>
    </source>
</reference>
<dbReference type="EMBL" id="MAYW01000004">
    <property type="protein sequence ID" value="ODS34551.1"/>
    <property type="molecule type" value="Genomic_DNA"/>
</dbReference>
<dbReference type="PANTHER" id="PTHR48090">
    <property type="entry name" value="UNDECAPRENYL-PHOSPHATE 4-DEOXY-4-FORMAMIDO-L-ARABINOSE TRANSFERASE-RELATED"/>
    <property type="match status" value="1"/>
</dbReference>
<dbReference type="Pfam" id="PF00535">
    <property type="entry name" value="Glycos_transf_2"/>
    <property type="match status" value="1"/>
</dbReference>
<dbReference type="InterPro" id="IPR050256">
    <property type="entry name" value="Glycosyltransferase_2"/>
</dbReference>
<dbReference type="InterPro" id="IPR001173">
    <property type="entry name" value="Glyco_trans_2-like"/>
</dbReference>
<keyword evidence="1" id="KW-1133">Transmembrane helix</keyword>